<evidence type="ECO:0000313" key="3">
    <source>
        <dbReference type="EMBL" id="XDQ51385.1"/>
    </source>
</evidence>
<dbReference type="EMBL" id="CP163443">
    <property type="protein sequence ID" value="XDQ51385.1"/>
    <property type="molecule type" value="Genomic_DNA"/>
</dbReference>
<evidence type="ECO:0000256" key="2">
    <source>
        <dbReference type="SAM" id="Phobius"/>
    </source>
</evidence>
<gene>
    <name evidence="3" type="ORF">AB5J53_06855</name>
</gene>
<evidence type="ECO:0000256" key="1">
    <source>
        <dbReference type="SAM" id="MobiDB-lite"/>
    </source>
</evidence>
<keyword evidence="2" id="KW-1133">Transmembrane helix</keyword>
<reference evidence="3" key="1">
    <citation type="submission" date="2024-07" db="EMBL/GenBank/DDBJ databases">
        <authorList>
            <person name="Yu S.T."/>
        </authorList>
    </citation>
    <scope>NUCLEOTIDE SEQUENCE</scope>
    <source>
        <strain evidence="3">R41</strain>
    </source>
</reference>
<protein>
    <submittedName>
        <fullName evidence="3">Uncharacterized protein</fullName>
    </submittedName>
</protein>
<keyword evidence="2" id="KW-0472">Membrane</keyword>
<feature type="region of interest" description="Disordered" evidence="1">
    <location>
        <begin position="82"/>
        <end position="113"/>
    </location>
</feature>
<organism evidence="3">
    <name type="scientific">Streptomyces sp. R41</name>
    <dbReference type="NCBI Taxonomy" id="3238632"/>
    <lineage>
        <taxon>Bacteria</taxon>
        <taxon>Bacillati</taxon>
        <taxon>Actinomycetota</taxon>
        <taxon>Actinomycetes</taxon>
        <taxon>Kitasatosporales</taxon>
        <taxon>Streptomycetaceae</taxon>
        <taxon>Streptomyces</taxon>
    </lineage>
</organism>
<dbReference type="AlphaFoldDB" id="A0AB39R988"/>
<feature type="transmembrane region" description="Helical" evidence="2">
    <location>
        <begin position="54"/>
        <end position="75"/>
    </location>
</feature>
<dbReference type="RefSeq" id="WP_369244716.1">
    <property type="nucleotide sequence ID" value="NZ_CP163443.1"/>
</dbReference>
<accession>A0AB39R988</accession>
<keyword evidence="2" id="KW-0812">Transmembrane</keyword>
<feature type="transmembrane region" description="Helical" evidence="2">
    <location>
        <begin position="12"/>
        <end position="34"/>
    </location>
</feature>
<name>A0AB39R988_9ACTN</name>
<sequence>MEERHAGRTGRGPVSVLALLVPSLGIAAVGVYHLCGFDLHAVHGRPHLDDGLTMAGVIMAVVMAGAALGDLLWWAAKRDRPVGDNGEPCPPHALRSPRPSQSEWPRTPGRAKK</sequence>
<proteinExistence type="predicted"/>